<name>A0A1D6J8F3_MAIZE</name>
<dbReference type="EMBL" id="CM000786">
    <property type="protein sequence ID" value="AQK44199.1"/>
    <property type="molecule type" value="Genomic_DNA"/>
</dbReference>
<accession>A0A1D6J8F3</accession>
<dbReference type="AlphaFoldDB" id="A0A1D6J8F3"/>
<gene>
    <name evidence="1" type="ORF">ZEAMMB73_Zm00001d025661</name>
</gene>
<protein>
    <submittedName>
        <fullName evidence="1">Uncharacterized protein</fullName>
    </submittedName>
</protein>
<sequence length="36" mass="4344">MDPYPTPTPEPYDGSHFFHGHPRYVENKYWISKMAF</sequence>
<proteinExistence type="predicted"/>
<dbReference type="InParanoid" id="A0A1D6J8F3"/>
<evidence type="ECO:0000313" key="1">
    <source>
        <dbReference type="EMBL" id="AQK44199.1"/>
    </source>
</evidence>
<organism evidence="1">
    <name type="scientific">Zea mays</name>
    <name type="common">Maize</name>
    <dbReference type="NCBI Taxonomy" id="4577"/>
    <lineage>
        <taxon>Eukaryota</taxon>
        <taxon>Viridiplantae</taxon>
        <taxon>Streptophyta</taxon>
        <taxon>Embryophyta</taxon>
        <taxon>Tracheophyta</taxon>
        <taxon>Spermatophyta</taxon>
        <taxon>Magnoliopsida</taxon>
        <taxon>Liliopsida</taxon>
        <taxon>Poales</taxon>
        <taxon>Poaceae</taxon>
        <taxon>PACMAD clade</taxon>
        <taxon>Panicoideae</taxon>
        <taxon>Andropogonodae</taxon>
        <taxon>Andropogoneae</taxon>
        <taxon>Tripsacinae</taxon>
        <taxon>Zea</taxon>
    </lineage>
</organism>
<reference evidence="1" key="1">
    <citation type="submission" date="2015-12" db="EMBL/GenBank/DDBJ databases">
        <title>Update maize B73 reference genome by single molecule sequencing technologies.</title>
        <authorList>
            <consortium name="Maize Genome Sequencing Project"/>
            <person name="Ware D."/>
        </authorList>
    </citation>
    <scope>NUCLEOTIDE SEQUENCE</scope>
    <source>
        <tissue evidence="1">Seedling</tissue>
    </source>
</reference>